<dbReference type="NCBIfam" id="NF002017">
    <property type="entry name" value="PRK00823.1-2"/>
    <property type="match status" value="1"/>
</dbReference>
<dbReference type="PANTHER" id="PTHR12599:SF0">
    <property type="entry name" value="PTERIN-4-ALPHA-CARBINOLAMINE DEHYDRATASE"/>
    <property type="match status" value="1"/>
</dbReference>
<dbReference type="AlphaFoldDB" id="A0A1I1K309"/>
<evidence type="ECO:0000256" key="1">
    <source>
        <dbReference type="ARBA" id="ARBA00001554"/>
    </source>
</evidence>
<dbReference type="Gene3D" id="3.30.1360.20">
    <property type="entry name" value="Transcriptional coactivator/pterin dehydratase"/>
    <property type="match status" value="1"/>
</dbReference>
<dbReference type="HAMAP" id="MF_00434">
    <property type="entry name" value="Pterin_4_alpha"/>
    <property type="match status" value="1"/>
</dbReference>
<organism evidence="5 6">
    <name type="scientific">Massilia yuzhufengensis</name>
    <dbReference type="NCBI Taxonomy" id="1164594"/>
    <lineage>
        <taxon>Bacteria</taxon>
        <taxon>Pseudomonadati</taxon>
        <taxon>Pseudomonadota</taxon>
        <taxon>Betaproteobacteria</taxon>
        <taxon>Burkholderiales</taxon>
        <taxon>Oxalobacteraceae</taxon>
        <taxon>Telluria group</taxon>
        <taxon>Massilia</taxon>
    </lineage>
</organism>
<keyword evidence="3 4" id="KW-0456">Lyase</keyword>
<dbReference type="GO" id="GO:0008124">
    <property type="term" value="F:4-alpha-hydroxytetrahydrobiopterin dehydratase activity"/>
    <property type="evidence" value="ECO:0007669"/>
    <property type="project" value="UniProtKB-UniRule"/>
</dbReference>
<name>A0A1I1K309_9BURK</name>
<comment type="catalytic activity">
    <reaction evidence="1 4">
        <text>(4aS,6R)-4a-hydroxy-L-erythro-5,6,7,8-tetrahydrobiopterin = (6R)-L-erythro-6,7-dihydrobiopterin + H2O</text>
        <dbReference type="Rhea" id="RHEA:11920"/>
        <dbReference type="ChEBI" id="CHEBI:15377"/>
        <dbReference type="ChEBI" id="CHEBI:15642"/>
        <dbReference type="ChEBI" id="CHEBI:43120"/>
        <dbReference type="EC" id="4.2.1.96"/>
    </reaction>
</comment>
<dbReference type="RefSeq" id="WP_091873834.1">
    <property type="nucleotide sequence ID" value="NZ_FOLD01000007.1"/>
</dbReference>
<evidence type="ECO:0000313" key="5">
    <source>
        <dbReference type="EMBL" id="SFC55234.1"/>
    </source>
</evidence>
<protein>
    <recommendedName>
        <fullName evidence="4">Putative pterin-4-alpha-carbinolamine dehydratase</fullName>
        <shortName evidence="4">PHS</shortName>
        <ecNumber evidence="4">4.2.1.96</ecNumber>
    </recommendedName>
    <alternativeName>
        <fullName evidence="4">4-alpha-hydroxy-tetrahydropterin dehydratase</fullName>
    </alternativeName>
    <alternativeName>
        <fullName evidence="4">Pterin carbinolamine dehydratase</fullName>
        <shortName evidence="4">PCD</shortName>
    </alternativeName>
</protein>
<gene>
    <name evidence="5" type="ORF">SAMN05216204_107117</name>
</gene>
<dbReference type="STRING" id="1164594.SAMN05216204_107117"/>
<dbReference type="SUPFAM" id="SSF55248">
    <property type="entry name" value="PCD-like"/>
    <property type="match status" value="1"/>
</dbReference>
<accession>A0A1I1K309</accession>
<keyword evidence="6" id="KW-1185">Reference proteome</keyword>
<dbReference type="OrthoDB" id="9794987at2"/>
<evidence type="ECO:0000256" key="2">
    <source>
        <dbReference type="ARBA" id="ARBA00006472"/>
    </source>
</evidence>
<dbReference type="InterPro" id="IPR036428">
    <property type="entry name" value="PCD_sf"/>
</dbReference>
<dbReference type="Proteomes" id="UP000198639">
    <property type="component" value="Unassembled WGS sequence"/>
</dbReference>
<evidence type="ECO:0000256" key="3">
    <source>
        <dbReference type="ARBA" id="ARBA00023239"/>
    </source>
</evidence>
<proteinExistence type="inferred from homology"/>
<dbReference type="EC" id="4.2.1.96" evidence="4"/>
<dbReference type="EMBL" id="FOLD01000007">
    <property type="protein sequence ID" value="SFC55234.1"/>
    <property type="molecule type" value="Genomic_DNA"/>
</dbReference>
<dbReference type="Pfam" id="PF01329">
    <property type="entry name" value="Pterin_4a"/>
    <property type="match status" value="1"/>
</dbReference>
<dbReference type="GO" id="GO:0006729">
    <property type="term" value="P:tetrahydrobiopterin biosynthetic process"/>
    <property type="evidence" value="ECO:0007669"/>
    <property type="project" value="InterPro"/>
</dbReference>
<reference evidence="6" key="1">
    <citation type="submission" date="2016-10" db="EMBL/GenBank/DDBJ databases">
        <authorList>
            <person name="Varghese N."/>
            <person name="Submissions S."/>
        </authorList>
    </citation>
    <scope>NUCLEOTIDE SEQUENCE [LARGE SCALE GENOMIC DNA]</scope>
    <source>
        <strain evidence="6">CGMCC 1.12041</strain>
    </source>
</reference>
<dbReference type="InterPro" id="IPR001533">
    <property type="entry name" value="Pterin_deHydtase"/>
</dbReference>
<evidence type="ECO:0000256" key="4">
    <source>
        <dbReference type="HAMAP-Rule" id="MF_00434"/>
    </source>
</evidence>
<comment type="similarity">
    <text evidence="2 4">Belongs to the pterin-4-alpha-carbinolamine dehydratase family.</text>
</comment>
<sequence length="110" mass="11709">MTLLDRHSVHGAPALDAATIAARLAELPDWQAAGSSIARDYRFADYRATIAFVNAIAAMAESENHHPDMLVGYRHCTLTYTTHSAGNALSDNDFICAAKADALYAQGTGA</sequence>
<dbReference type="PANTHER" id="PTHR12599">
    <property type="entry name" value="PTERIN-4-ALPHA-CARBINOLAMINE DEHYDRATASE"/>
    <property type="match status" value="1"/>
</dbReference>
<evidence type="ECO:0000313" key="6">
    <source>
        <dbReference type="Proteomes" id="UP000198639"/>
    </source>
</evidence>